<dbReference type="GO" id="GO:0032955">
    <property type="term" value="P:regulation of division septum assembly"/>
    <property type="evidence" value="ECO:0007669"/>
    <property type="project" value="InterPro"/>
</dbReference>
<dbReference type="RefSeq" id="WP_109888673.1">
    <property type="nucleotide sequence ID" value="NZ_CP029550.1"/>
</dbReference>
<dbReference type="InterPro" id="IPR005527">
    <property type="entry name" value="MinE"/>
</dbReference>
<comment type="function">
    <text evidence="3 4">Prevents the cell division inhibition by proteins MinC and MinD at internal division sites while permitting inhibition at polar sites. This ensures cell division at the proper site by restricting the formation of a division septum at the midpoint of the long axis of the cell.</text>
</comment>
<name>A0A2U8W4C4_9HYPH</name>
<dbReference type="EMBL" id="CP029550">
    <property type="protein sequence ID" value="AWN40488.1"/>
    <property type="molecule type" value="Genomic_DNA"/>
</dbReference>
<proteinExistence type="inferred from homology"/>
<keyword evidence="6" id="KW-1185">Reference proteome</keyword>
<keyword evidence="4 5" id="KW-0132">Cell division</keyword>
<dbReference type="HAMAP" id="MF_00262">
    <property type="entry name" value="MinE"/>
    <property type="match status" value="1"/>
</dbReference>
<evidence type="ECO:0000313" key="5">
    <source>
        <dbReference type="EMBL" id="AWN40488.1"/>
    </source>
</evidence>
<dbReference type="KEGG" id="mets:DK389_08030"/>
<gene>
    <name evidence="4" type="primary">minE</name>
    <name evidence="5" type="ORF">DK389_08030</name>
</gene>
<organism evidence="5 6">
    <name type="scientific">Methylobacterium durans</name>
    <dbReference type="NCBI Taxonomy" id="2202825"/>
    <lineage>
        <taxon>Bacteria</taxon>
        <taxon>Pseudomonadati</taxon>
        <taxon>Pseudomonadota</taxon>
        <taxon>Alphaproteobacteria</taxon>
        <taxon>Hyphomicrobiales</taxon>
        <taxon>Methylobacteriaceae</taxon>
        <taxon>Methylobacterium</taxon>
    </lineage>
</organism>
<evidence type="ECO:0000256" key="3">
    <source>
        <dbReference type="ARBA" id="ARBA00025265"/>
    </source>
</evidence>
<evidence type="ECO:0000256" key="4">
    <source>
        <dbReference type="HAMAP-Rule" id="MF_00262"/>
    </source>
</evidence>
<comment type="similarity">
    <text evidence="1 4">Belongs to the MinE family.</text>
</comment>
<dbReference type="GO" id="GO:0051301">
    <property type="term" value="P:cell division"/>
    <property type="evidence" value="ECO:0007669"/>
    <property type="project" value="UniProtKB-KW"/>
</dbReference>
<dbReference type="NCBIfam" id="NF001422">
    <property type="entry name" value="PRK00296.1"/>
    <property type="match status" value="1"/>
</dbReference>
<evidence type="ECO:0000256" key="1">
    <source>
        <dbReference type="ARBA" id="ARBA00008168"/>
    </source>
</evidence>
<dbReference type="AlphaFoldDB" id="A0A2U8W4C4"/>
<evidence type="ECO:0000256" key="2">
    <source>
        <dbReference type="ARBA" id="ARBA00020112"/>
    </source>
</evidence>
<dbReference type="OrthoDB" id="9802655at2"/>
<evidence type="ECO:0000313" key="6">
    <source>
        <dbReference type="Proteomes" id="UP000245926"/>
    </source>
</evidence>
<sequence length="89" mass="9786">MSLLSLFSRRGSAPVARERLQLIIAHERADNGRSDLVVTLREEILAVIAKHAAIERDKVSIKAEQREGVSTLDINIELPTIAVGMRKAA</sequence>
<dbReference type="InterPro" id="IPR036707">
    <property type="entry name" value="MinE_sf"/>
</dbReference>
<accession>A0A2U8W4C4</accession>
<dbReference type="Proteomes" id="UP000245926">
    <property type="component" value="Chromosome"/>
</dbReference>
<dbReference type="Pfam" id="PF03776">
    <property type="entry name" value="MinE"/>
    <property type="match status" value="1"/>
</dbReference>
<keyword evidence="4" id="KW-0131">Cell cycle</keyword>
<dbReference type="Gene3D" id="3.30.1070.10">
    <property type="entry name" value="Cell division topological specificity factor MinE"/>
    <property type="match status" value="1"/>
</dbReference>
<reference evidence="6" key="1">
    <citation type="submission" date="2018-05" db="EMBL/GenBank/DDBJ databases">
        <title>Complete Genome Sequence of Methylobacterium sp. 17SD2-17.</title>
        <authorList>
            <person name="Srinivasan S."/>
        </authorList>
    </citation>
    <scope>NUCLEOTIDE SEQUENCE [LARGE SCALE GENOMIC DNA]</scope>
    <source>
        <strain evidence="6">17SD2-17</strain>
    </source>
</reference>
<protein>
    <recommendedName>
        <fullName evidence="2 4">Cell division topological specificity factor</fullName>
    </recommendedName>
</protein>
<dbReference type="NCBIfam" id="TIGR01215">
    <property type="entry name" value="minE"/>
    <property type="match status" value="1"/>
</dbReference>
<dbReference type="SUPFAM" id="SSF55229">
    <property type="entry name" value="Cell division protein MinE topological specificity domain"/>
    <property type="match status" value="1"/>
</dbReference>